<dbReference type="InterPro" id="IPR050548">
    <property type="entry name" value="PcG_chromatin_remod_factors"/>
</dbReference>
<evidence type="ECO:0000256" key="4">
    <source>
        <dbReference type="ARBA" id="ARBA00022771"/>
    </source>
</evidence>
<protein>
    <submittedName>
        <fullName evidence="13">Lethal(3)malignant brain tumor-like protein 1</fullName>
    </submittedName>
</protein>
<evidence type="ECO:0000256" key="2">
    <source>
        <dbReference type="ARBA" id="ARBA00022723"/>
    </source>
</evidence>
<dbReference type="AlphaFoldDB" id="A0A444UPH0"/>
<dbReference type="Pfam" id="PF01530">
    <property type="entry name" value="zf-C2HC"/>
    <property type="match status" value="1"/>
</dbReference>
<evidence type="ECO:0000256" key="6">
    <source>
        <dbReference type="ARBA" id="ARBA00022853"/>
    </source>
</evidence>
<evidence type="ECO:0000256" key="9">
    <source>
        <dbReference type="ARBA" id="ARBA00023242"/>
    </source>
</evidence>
<dbReference type="EMBL" id="SCEB01214131">
    <property type="protein sequence ID" value="RXM37050.1"/>
    <property type="molecule type" value="Genomic_DNA"/>
</dbReference>
<evidence type="ECO:0000256" key="1">
    <source>
        <dbReference type="ARBA" id="ARBA00004123"/>
    </source>
</evidence>
<keyword evidence="6" id="KW-0156">Chromatin regulator</keyword>
<dbReference type="InterPro" id="IPR036060">
    <property type="entry name" value="Znf_C2H2C_sf"/>
</dbReference>
<dbReference type="InterPro" id="IPR001660">
    <property type="entry name" value="SAM"/>
</dbReference>
<keyword evidence="9" id="KW-0539">Nucleus</keyword>
<dbReference type="GO" id="GO:0005634">
    <property type="term" value="C:nucleus"/>
    <property type="evidence" value="ECO:0007669"/>
    <property type="project" value="UniProtKB-SubCell"/>
</dbReference>
<dbReference type="Gene3D" id="2.30.30.140">
    <property type="match status" value="2"/>
</dbReference>
<dbReference type="SMART" id="SM00561">
    <property type="entry name" value="MBT"/>
    <property type="match status" value="2"/>
</dbReference>
<feature type="repeat" description="MBT" evidence="10">
    <location>
        <begin position="1"/>
        <end position="53"/>
    </location>
</feature>
<dbReference type="SUPFAM" id="SSF63748">
    <property type="entry name" value="Tudor/PWWP/MBT"/>
    <property type="match status" value="2"/>
</dbReference>
<dbReference type="InterPro" id="IPR004092">
    <property type="entry name" value="Mbt"/>
</dbReference>
<reference evidence="13 14" key="1">
    <citation type="submission" date="2019-01" db="EMBL/GenBank/DDBJ databases">
        <title>Draft Genome and Complete Hox-Cluster Characterization of the Sterlet Sturgeon (Acipenser ruthenus).</title>
        <authorList>
            <person name="Wei Q."/>
        </authorList>
    </citation>
    <scope>NUCLEOTIDE SEQUENCE [LARGE SCALE GENOMIC DNA]</scope>
    <source>
        <strain evidence="13">WHYD16114868_AA</strain>
        <tissue evidence="13">Blood</tissue>
    </source>
</reference>
<dbReference type="PANTHER" id="PTHR12247">
    <property type="entry name" value="POLYCOMB GROUP PROTEIN"/>
    <property type="match status" value="1"/>
</dbReference>
<evidence type="ECO:0000256" key="11">
    <source>
        <dbReference type="PROSITE-ProRule" id="PRU01143"/>
    </source>
</evidence>
<dbReference type="PROSITE" id="PS50105">
    <property type="entry name" value="SAM_DOMAIN"/>
    <property type="match status" value="1"/>
</dbReference>
<accession>A0A444UPH0</accession>
<dbReference type="GO" id="GO:0003682">
    <property type="term" value="F:chromatin binding"/>
    <property type="evidence" value="ECO:0007669"/>
    <property type="project" value="TreeGrafter"/>
</dbReference>
<keyword evidence="5" id="KW-0862">Zinc</keyword>
<dbReference type="InterPro" id="IPR013761">
    <property type="entry name" value="SAM/pointed_sf"/>
</dbReference>
<dbReference type="InterPro" id="IPR002515">
    <property type="entry name" value="Znf_C2H2C"/>
</dbReference>
<keyword evidence="8" id="KW-0804">Transcription</keyword>
<dbReference type="PROSITE" id="PS51079">
    <property type="entry name" value="MBT"/>
    <property type="match status" value="2"/>
</dbReference>
<evidence type="ECO:0000256" key="7">
    <source>
        <dbReference type="ARBA" id="ARBA00023015"/>
    </source>
</evidence>
<dbReference type="PROSITE" id="PS51802">
    <property type="entry name" value="ZF_CCHHC"/>
    <property type="match status" value="1"/>
</dbReference>
<dbReference type="Pfam" id="PF02820">
    <property type="entry name" value="MBT"/>
    <property type="match status" value="2"/>
</dbReference>
<dbReference type="Gene3D" id="1.10.150.50">
    <property type="entry name" value="Transcription Factor, Ets-1"/>
    <property type="match status" value="1"/>
</dbReference>
<sequence>MLCVLSVAEVLGYRIRLHFDGFSHCYDFWVNADSPDIHPVGWCKMTGHKLQPPKAYKEDGFDWESYLTACNVQAAPKNLFKNQNTTPSGFQVGMKLEAVDRKNPSLVCVASIADVVGNRFLVHFDNWDDTYDYWCNASSPHIHPVGWCQDNGRPLTAPQGPADLKTTTSQGVCPTPGCRGVGHIKGARYTGHHSAFGCPYSEINMKKEVILQDRLGGEKQMTFIPVHLAPKTKQLYCIDADEKPEEYNMYSRSPVSGYNGAGRLRGRYTAHQRLSGYPLAEKQDLKVKTEHNSHHQAQGNKLFTPAVKKSKLQSRLAQSATYLKIKEDDEEDDNDLHSQFRDYSVDNMQQALHQSVFLSAMSAQPNRDLPLCWEQHCKLLPGVAGVQASRVAHWTADEVASFVHSLPGCEEQAKQFKEEQIDGKAFLLLSQVDIVKIMSVKLGPALKIYNSILMFKNAEDMSKDTESGNTELDT</sequence>
<comment type="caution">
    <text evidence="13">The sequence shown here is derived from an EMBL/GenBank/DDBJ whole genome shotgun (WGS) entry which is preliminary data.</text>
</comment>
<proteinExistence type="predicted"/>
<dbReference type="SUPFAM" id="SSF103637">
    <property type="entry name" value="CCHHC domain"/>
    <property type="match status" value="1"/>
</dbReference>
<dbReference type="Pfam" id="PF00536">
    <property type="entry name" value="SAM_1"/>
    <property type="match status" value="1"/>
</dbReference>
<gene>
    <name evidence="13" type="ORF">EOD39_3217</name>
</gene>
<keyword evidence="14" id="KW-1185">Reference proteome</keyword>
<dbReference type="CDD" id="cd09582">
    <property type="entry name" value="SAM_Scm-like-3MBT3_4"/>
    <property type="match status" value="1"/>
</dbReference>
<keyword evidence="4 11" id="KW-0863">Zinc-finger</keyword>
<feature type="repeat" description="MBT" evidence="10">
    <location>
        <begin position="61"/>
        <end position="158"/>
    </location>
</feature>
<evidence type="ECO:0000256" key="5">
    <source>
        <dbReference type="ARBA" id="ARBA00022833"/>
    </source>
</evidence>
<evidence type="ECO:0000256" key="8">
    <source>
        <dbReference type="ARBA" id="ARBA00023163"/>
    </source>
</evidence>
<evidence type="ECO:0000313" key="13">
    <source>
        <dbReference type="EMBL" id="RXM37050.1"/>
    </source>
</evidence>
<dbReference type="GO" id="GO:0006325">
    <property type="term" value="P:chromatin organization"/>
    <property type="evidence" value="ECO:0007669"/>
    <property type="project" value="UniProtKB-KW"/>
</dbReference>
<evidence type="ECO:0000256" key="3">
    <source>
        <dbReference type="ARBA" id="ARBA00022737"/>
    </source>
</evidence>
<comment type="subcellular location">
    <subcellularLocation>
        <location evidence="1">Nucleus</location>
    </subcellularLocation>
</comment>
<keyword evidence="2" id="KW-0479">Metal-binding</keyword>
<dbReference type="Proteomes" id="UP000289886">
    <property type="component" value="Unassembled WGS sequence"/>
</dbReference>
<dbReference type="PANTHER" id="PTHR12247:SF78">
    <property type="entry name" value="LETHAL(3)MALIGNANT BRAIN TUMOR-LIKE PROTEIN 4"/>
    <property type="match status" value="1"/>
</dbReference>
<organism evidence="13 14">
    <name type="scientific">Acipenser ruthenus</name>
    <name type="common">Sterlet sturgeon</name>
    <dbReference type="NCBI Taxonomy" id="7906"/>
    <lineage>
        <taxon>Eukaryota</taxon>
        <taxon>Metazoa</taxon>
        <taxon>Chordata</taxon>
        <taxon>Craniata</taxon>
        <taxon>Vertebrata</taxon>
        <taxon>Euteleostomi</taxon>
        <taxon>Actinopterygii</taxon>
        <taxon>Chondrostei</taxon>
        <taxon>Acipenseriformes</taxon>
        <taxon>Acipenseridae</taxon>
        <taxon>Acipenser</taxon>
    </lineage>
</organism>
<feature type="domain" description="SAM" evidence="12">
    <location>
        <begin position="394"/>
        <end position="458"/>
    </location>
</feature>
<keyword evidence="3" id="KW-0677">Repeat</keyword>
<dbReference type="Gene3D" id="4.10.320.30">
    <property type="match status" value="2"/>
</dbReference>
<dbReference type="GO" id="GO:0045892">
    <property type="term" value="P:negative regulation of DNA-templated transcription"/>
    <property type="evidence" value="ECO:0007669"/>
    <property type="project" value="TreeGrafter"/>
</dbReference>
<keyword evidence="7" id="KW-0805">Transcription regulation</keyword>
<dbReference type="SUPFAM" id="SSF47769">
    <property type="entry name" value="SAM/Pointed domain"/>
    <property type="match status" value="1"/>
</dbReference>
<evidence type="ECO:0000256" key="10">
    <source>
        <dbReference type="PROSITE-ProRule" id="PRU00459"/>
    </source>
</evidence>
<evidence type="ECO:0000313" key="14">
    <source>
        <dbReference type="Proteomes" id="UP000289886"/>
    </source>
</evidence>
<evidence type="ECO:0000259" key="12">
    <source>
        <dbReference type="PROSITE" id="PS50105"/>
    </source>
</evidence>
<name>A0A444UPH0_ACIRT</name>
<dbReference type="SMART" id="SM00454">
    <property type="entry name" value="SAM"/>
    <property type="match status" value="1"/>
</dbReference>
<dbReference type="GO" id="GO:0042393">
    <property type="term" value="F:histone binding"/>
    <property type="evidence" value="ECO:0007669"/>
    <property type="project" value="TreeGrafter"/>
</dbReference>
<dbReference type="GO" id="GO:0008270">
    <property type="term" value="F:zinc ion binding"/>
    <property type="evidence" value="ECO:0007669"/>
    <property type="project" value="UniProtKB-KW"/>
</dbReference>